<organism evidence="1 2">
    <name type="scientific">Puccinia sorghi</name>
    <dbReference type="NCBI Taxonomy" id="27349"/>
    <lineage>
        <taxon>Eukaryota</taxon>
        <taxon>Fungi</taxon>
        <taxon>Dikarya</taxon>
        <taxon>Basidiomycota</taxon>
        <taxon>Pucciniomycotina</taxon>
        <taxon>Pucciniomycetes</taxon>
        <taxon>Pucciniales</taxon>
        <taxon>Pucciniaceae</taxon>
        <taxon>Puccinia</taxon>
    </lineage>
</organism>
<dbReference type="VEuPathDB" id="FungiDB:VP01_169g5"/>
<gene>
    <name evidence="1" type="ORF">VP01_169g5</name>
</gene>
<dbReference type="OrthoDB" id="2495994at2759"/>
<sequence length="184" mass="21294">MRRPASISGASYRGSIFSFRRFQQFRKIIHDLKSQLTASNKANREESFEKVRVALGADDYWTAGLEMSQFEKLHGRLDNDEMQWLIEYQQHIHATIKEHIRASIVVSMEQARGDFRDWLNLGIPVEVVAAQSTKAFQKSEEIQTHLLGIKSWTRRAGFLLVIIQKGKKEFSVLRTPPLSARFLF</sequence>
<accession>A0A0L6VFL6</accession>
<reference evidence="1 2" key="1">
    <citation type="submission" date="2015-08" db="EMBL/GenBank/DDBJ databases">
        <title>Next Generation Sequencing and Analysis of the Genome of Puccinia sorghi L Schw, the Causal Agent of Maize Common Rust.</title>
        <authorList>
            <person name="Rochi L."/>
            <person name="Burguener G."/>
            <person name="Darino M."/>
            <person name="Turjanski A."/>
            <person name="Kreff E."/>
            <person name="Dieguez M.J."/>
            <person name="Sacco F."/>
        </authorList>
    </citation>
    <scope>NUCLEOTIDE SEQUENCE [LARGE SCALE GENOMIC DNA]</scope>
    <source>
        <strain evidence="1 2">RO10H11247</strain>
    </source>
</reference>
<keyword evidence="2" id="KW-1185">Reference proteome</keyword>
<proteinExistence type="predicted"/>
<protein>
    <submittedName>
        <fullName evidence="1">Uncharacterized protein</fullName>
    </submittedName>
</protein>
<comment type="caution">
    <text evidence="1">The sequence shown here is derived from an EMBL/GenBank/DDBJ whole genome shotgun (WGS) entry which is preliminary data.</text>
</comment>
<name>A0A0L6VFL6_9BASI</name>
<evidence type="ECO:0000313" key="2">
    <source>
        <dbReference type="Proteomes" id="UP000037035"/>
    </source>
</evidence>
<dbReference type="AlphaFoldDB" id="A0A0L6VFL6"/>
<dbReference type="Proteomes" id="UP000037035">
    <property type="component" value="Unassembled WGS sequence"/>
</dbReference>
<dbReference type="EMBL" id="LAVV01006503">
    <property type="protein sequence ID" value="KNZ59586.1"/>
    <property type="molecule type" value="Genomic_DNA"/>
</dbReference>
<evidence type="ECO:0000313" key="1">
    <source>
        <dbReference type="EMBL" id="KNZ59586.1"/>
    </source>
</evidence>